<dbReference type="Gene3D" id="3.30.70.20">
    <property type="match status" value="1"/>
</dbReference>
<name>G5H9S5_9BACT</name>
<accession>G5H9S5</accession>
<dbReference type="GeneID" id="92815579"/>
<evidence type="ECO:0000313" key="2">
    <source>
        <dbReference type="EMBL" id="EHB91341.1"/>
    </source>
</evidence>
<evidence type="ECO:0000259" key="1">
    <source>
        <dbReference type="PROSITE" id="PS51379"/>
    </source>
</evidence>
<organism evidence="2 3">
    <name type="scientific">Alistipes indistinctus YIT 12060</name>
    <dbReference type="NCBI Taxonomy" id="742725"/>
    <lineage>
        <taxon>Bacteria</taxon>
        <taxon>Pseudomonadati</taxon>
        <taxon>Bacteroidota</taxon>
        <taxon>Bacteroidia</taxon>
        <taxon>Bacteroidales</taxon>
        <taxon>Rikenellaceae</taxon>
        <taxon>Alistipes</taxon>
    </lineage>
</organism>
<dbReference type="STRING" id="742725.HMPREF9450_01390"/>
<dbReference type="PANTHER" id="PTHR42895:SF1">
    <property type="entry name" value="IRON-SULFUR CLUSTER PROTEIN"/>
    <property type="match status" value="1"/>
</dbReference>
<comment type="caution">
    <text evidence="2">The sequence shown here is derived from an EMBL/GenBank/DDBJ whole genome shotgun (WGS) entry which is preliminary data.</text>
</comment>
<dbReference type="eggNOG" id="COG1145">
    <property type="taxonomic scope" value="Bacteria"/>
</dbReference>
<dbReference type="SUPFAM" id="SSF54862">
    <property type="entry name" value="4Fe-4S ferredoxins"/>
    <property type="match status" value="1"/>
</dbReference>
<dbReference type="OrthoDB" id="9795268at2"/>
<dbReference type="EMBL" id="ADLD01000013">
    <property type="protein sequence ID" value="EHB91341.1"/>
    <property type="molecule type" value="Genomic_DNA"/>
</dbReference>
<dbReference type="InterPro" id="IPR052911">
    <property type="entry name" value="Corrinoid_activation_enz"/>
</dbReference>
<dbReference type="RefSeq" id="WP_009134196.1">
    <property type="nucleotide sequence ID" value="NZ_CP102250.1"/>
</dbReference>
<proteinExistence type="predicted"/>
<dbReference type="InterPro" id="IPR017896">
    <property type="entry name" value="4Fe4S_Fe-S-bd"/>
</dbReference>
<dbReference type="HOGENOM" id="CLU_074768_0_0_10"/>
<reference evidence="2 3" key="1">
    <citation type="submission" date="2011-08" db="EMBL/GenBank/DDBJ databases">
        <title>The Genome Sequence of Alistipes indistinctus YIT 12060.</title>
        <authorList>
            <consortium name="The Broad Institute Genome Sequencing Platform"/>
            <person name="Earl A."/>
            <person name="Ward D."/>
            <person name="Feldgarden M."/>
            <person name="Gevers D."/>
            <person name="Morotomi M."/>
            <person name="Young S.K."/>
            <person name="Zeng Q."/>
            <person name="Gargeya S."/>
            <person name="Fitzgerald M."/>
            <person name="Haas B."/>
            <person name="Abouelleil A."/>
            <person name="Alvarado L."/>
            <person name="Arachchi H.M."/>
            <person name="Berlin A."/>
            <person name="Brown A."/>
            <person name="Chapman S.B."/>
            <person name="Chen Z."/>
            <person name="Dunbar C."/>
            <person name="Freedman E."/>
            <person name="Gearin G."/>
            <person name="Gellesch M."/>
            <person name="Goldberg J."/>
            <person name="Griggs A."/>
            <person name="Gujja S."/>
            <person name="Heiman D."/>
            <person name="Howarth C."/>
            <person name="Larson L."/>
            <person name="Lui A."/>
            <person name="MacDonald P.J.P."/>
            <person name="Montmayeur A."/>
            <person name="Murphy C."/>
            <person name="Neiman D."/>
            <person name="Pearson M."/>
            <person name="Priest M."/>
            <person name="Roberts A."/>
            <person name="Saif S."/>
            <person name="Shea T."/>
            <person name="Shenoy N."/>
            <person name="Sisk P."/>
            <person name="Stolte C."/>
            <person name="Sykes S."/>
            <person name="Wortman J."/>
            <person name="Nusbaum C."/>
            <person name="Birren B."/>
        </authorList>
    </citation>
    <scope>NUCLEOTIDE SEQUENCE [LARGE SCALE GENOMIC DNA]</scope>
    <source>
        <strain evidence="2 3">YIT 12060</strain>
    </source>
</reference>
<dbReference type="AlphaFoldDB" id="G5H9S5"/>
<gene>
    <name evidence="2" type="ORF">HMPREF9450_01390</name>
</gene>
<keyword evidence="3" id="KW-1185">Reference proteome</keyword>
<dbReference type="PANTHER" id="PTHR42895">
    <property type="entry name" value="IRON-SULFUR CLUSTER-BINDING PROTEIN-RELATED"/>
    <property type="match status" value="1"/>
</dbReference>
<evidence type="ECO:0000313" key="3">
    <source>
        <dbReference type="Proteomes" id="UP000006008"/>
    </source>
</evidence>
<feature type="domain" description="4Fe-4S ferredoxin-type" evidence="1">
    <location>
        <begin position="34"/>
        <end position="63"/>
    </location>
</feature>
<protein>
    <recommendedName>
        <fullName evidence="1">4Fe-4S ferredoxin-type domain-containing protein</fullName>
    </recommendedName>
</protein>
<feature type="domain" description="4Fe-4S ferredoxin-type" evidence="1">
    <location>
        <begin position="4"/>
        <end position="33"/>
    </location>
</feature>
<dbReference type="PATRIC" id="fig|742725.3.peg.1472"/>
<dbReference type="Proteomes" id="UP000006008">
    <property type="component" value="Unassembled WGS sequence"/>
</dbReference>
<sequence>MKRTVIRIDEAFCNGCGNCIDGCHEGALQLIDGKAVMISDLYCDGLGTCIGECPVGAIAFEEREAAPYDEEAVMERLAPKGEAVLIAHLRHLHEHNEHKWVAQGLDCLKKRGIHVDPKKIGITSESSGNCVSGSFRPDTAGRNEPLACGCPGTMAREIRWPQAGFAAAPAPNAAPYGELRCSELRQFPVQLHLLNPQAGFLRDADLLLAADCTAFACGDFHNRFLRGKSLAIACPKLDSNTQTYVGKLTEMIDGAKINTLTVLVMEVPCCRGLVQIARQAREKARRHIPVKTVVLSAGGEVIDDQWI</sequence>
<dbReference type="Pfam" id="PF13237">
    <property type="entry name" value="Fer4_10"/>
    <property type="match status" value="1"/>
</dbReference>
<dbReference type="PROSITE" id="PS51379">
    <property type="entry name" value="4FE4S_FER_2"/>
    <property type="match status" value="2"/>
</dbReference>